<protein>
    <submittedName>
        <fullName evidence="1">Uncharacterized protein</fullName>
    </submittedName>
</protein>
<dbReference type="OrthoDB" id="7865705at2"/>
<organism evidence="1 2">
    <name type="scientific">Aliiruegeria lutimaris</name>
    <dbReference type="NCBI Taxonomy" id="571298"/>
    <lineage>
        <taxon>Bacteria</taxon>
        <taxon>Pseudomonadati</taxon>
        <taxon>Pseudomonadota</taxon>
        <taxon>Alphaproteobacteria</taxon>
        <taxon>Rhodobacterales</taxon>
        <taxon>Roseobacteraceae</taxon>
        <taxon>Aliiruegeria</taxon>
    </lineage>
</organism>
<keyword evidence="2" id="KW-1185">Reference proteome</keyword>
<accession>A0A1G9BFW7</accession>
<sequence>MSIVTDSTGRIRAITQELEKTRNELSMALAKPECSGGAPDSERSRITDLHRRISGALSALHGEARDW</sequence>
<evidence type="ECO:0000313" key="2">
    <source>
        <dbReference type="Proteomes" id="UP000199382"/>
    </source>
</evidence>
<dbReference type="AlphaFoldDB" id="A0A1G9BFW7"/>
<reference evidence="1 2" key="1">
    <citation type="submission" date="2016-10" db="EMBL/GenBank/DDBJ databases">
        <authorList>
            <person name="de Groot N.N."/>
        </authorList>
    </citation>
    <scope>NUCLEOTIDE SEQUENCE [LARGE SCALE GENOMIC DNA]</scope>
    <source>
        <strain evidence="1 2">DSM 25294</strain>
    </source>
</reference>
<name>A0A1G9BFW7_9RHOB</name>
<dbReference type="EMBL" id="FNEK01000039">
    <property type="protein sequence ID" value="SDK38412.1"/>
    <property type="molecule type" value="Genomic_DNA"/>
</dbReference>
<dbReference type="STRING" id="571298.SAMN04488026_103939"/>
<dbReference type="Proteomes" id="UP000199382">
    <property type="component" value="Unassembled WGS sequence"/>
</dbReference>
<dbReference type="RefSeq" id="WP_093159204.1">
    <property type="nucleotide sequence ID" value="NZ_FNEK01000039.1"/>
</dbReference>
<gene>
    <name evidence="1" type="ORF">SAMN04488026_103939</name>
</gene>
<proteinExistence type="predicted"/>
<evidence type="ECO:0000313" key="1">
    <source>
        <dbReference type="EMBL" id="SDK38412.1"/>
    </source>
</evidence>